<proteinExistence type="predicted"/>
<sequence length="517" mass="57352">MERAQADGGGIQNVCSEAIKSYTCYLSDLLISEFKLTTSSKSMCVSACISEYLDVFSTLWSIPGSEPPTFDVDCLISTLRGVAAPLQSGETILKVIIEDVVLRENVQSHAIPLSSLRNILGIISMAQHEPSFSLGTYHSAAFRAAQTPSTIKYAHLGIPRGAAIHFLECQRVSNMQEQWTMEQVAELFQGLASSWPGEVAEQLHQSVIDLIEAWTRESALLSMNLPPAGPQPVANIQLDIDFIAYSISRPIAHYSEKSSENVLDPNLPPSAGKSAEMPRFITVEETIMNKAIGDEFGRLIQSSVLSTLDPADFHAIVKAFSEGSHSGPSLQRFRIDIQGPVEKGWNLRLARVFVLHFLRDIVPKFTPNSFPAELLFPSFLLRKLLMFIRRHFLTPKDSPRVPRNLTFLGKQGSPNQVSVIKGSTPQHRRANRRRNLHKTRQDKVIVNFAAPNVLWDILEALGPGGMSSDETDAEALRCSGVYQFLRIPKTFRSKPLDWALSYIDDLPKHGPLEHIGS</sequence>
<dbReference type="AlphaFoldDB" id="A0A0C9TXT5"/>
<evidence type="ECO:0000313" key="1">
    <source>
        <dbReference type="EMBL" id="KIJ26634.1"/>
    </source>
</evidence>
<dbReference type="OrthoDB" id="3224221at2759"/>
<dbReference type="EMBL" id="KN837362">
    <property type="protein sequence ID" value="KIJ26634.1"/>
    <property type="molecule type" value="Genomic_DNA"/>
</dbReference>
<reference evidence="1 2" key="1">
    <citation type="submission" date="2014-06" db="EMBL/GenBank/DDBJ databases">
        <title>Evolutionary Origins and Diversification of the Mycorrhizal Mutualists.</title>
        <authorList>
            <consortium name="DOE Joint Genome Institute"/>
            <consortium name="Mycorrhizal Genomics Consortium"/>
            <person name="Kohler A."/>
            <person name="Kuo A."/>
            <person name="Nagy L.G."/>
            <person name="Floudas D."/>
            <person name="Copeland A."/>
            <person name="Barry K.W."/>
            <person name="Cichocki N."/>
            <person name="Veneault-Fourrey C."/>
            <person name="LaButti K."/>
            <person name="Lindquist E.A."/>
            <person name="Lipzen A."/>
            <person name="Lundell T."/>
            <person name="Morin E."/>
            <person name="Murat C."/>
            <person name="Riley R."/>
            <person name="Ohm R."/>
            <person name="Sun H."/>
            <person name="Tunlid A."/>
            <person name="Henrissat B."/>
            <person name="Grigoriev I.V."/>
            <person name="Hibbett D.S."/>
            <person name="Martin F."/>
        </authorList>
    </citation>
    <scope>NUCLEOTIDE SEQUENCE [LARGE SCALE GENOMIC DNA]</scope>
    <source>
        <strain evidence="1 2">SS14</strain>
    </source>
</reference>
<keyword evidence="2" id="KW-1185">Reference proteome</keyword>
<dbReference type="Proteomes" id="UP000054279">
    <property type="component" value="Unassembled WGS sequence"/>
</dbReference>
<evidence type="ECO:0000313" key="2">
    <source>
        <dbReference type="Proteomes" id="UP000054279"/>
    </source>
</evidence>
<gene>
    <name evidence="1" type="ORF">M422DRAFT_272269</name>
</gene>
<organism evidence="1 2">
    <name type="scientific">Sphaerobolus stellatus (strain SS14)</name>
    <dbReference type="NCBI Taxonomy" id="990650"/>
    <lineage>
        <taxon>Eukaryota</taxon>
        <taxon>Fungi</taxon>
        <taxon>Dikarya</taxon>
        <taxon>Basidiomycota</taxon>
        <taxon>Agaricomycotina</taxon>
        <taxon>Agaricomycetes</taxon>
        <taxon>Phallomycetidae</taxon>
        <taxon>Geastrales</taxon>
        <taxon>Sphaerobolaceae</taxon>
        <taxon>Sphaerobolus</taxon>
    </lineage>
</organism>
<dbReference type="HOGENOM" id="CLU_040207_0_0_1"/>
<accession>A0A0C9TXT5</accession>
<name>A0A0C9TXT5_SPHS4</name>
<protein>
    <submittedName>
        <fullName evidence="1">Uncharacterized protein</fullName>
    </submittedName>
</protein>